<dbReference type="Gene3D" id="2.60.120.260">
    <property type="entry name" value="Galactose-binding domain-like"/>
    <property type="match status" value="1"/>
</dbReference>
<feature type="non-terminal residue" evidence="1">
    <location>
        <position position="195"/>
    </location>
</feature>
<protein>
    <recommendedName>
        <fullName evidence="3">F5/8 type C domain-containing protein</fullName>
    </recommendedName>
</protein>
<dbReference type="SUPFAM" id="SSF49785">
    <property type="entry name" value="Galactose-binding domain-like"/>
    <property type="match status" value="1"/>
</dbReference>
<gene>
    <name evidence="1" type="ORF">SK128_017764</name>
</gene>
<dbReference type="EMBL" id="JAXCGZ010021332">
    <property type="protein sequence ID" value="KAK7054281.1"/>
    <property type="molecule type" value="Genomic_DNA"/>
</dbReference>
<organism evidence="1 2">
    <name type="scientific">Halocaridina rubra</name>
    <name type="common">Hawaiian red shrimp</name>
    <dbReference type="NCBI Taxonomy" id="373956"/>
    <lineage>
        <taxon>Eukaryota</taxon>
        <taxon>Metazoa</taxon>
        <taxon>Ecdysozoa</taxon>
        <taxon>Arthropoda</taxon>
        <taxon>Crustacea</taxon>
        <taxon>Multicrustacea</taxon>
        <taxon>Malacostraca</taxon>
        <taxon>Eumalacostraca</taxon>
        <taxon>Eucarida</taxon>
        <taxon>Decapoda</taxon>
        <taxon>Pleocyemata</taxon>
        <taxon>Caridea</taxon>
        <taxon>Atyoidea</taxon>
        <taxon>Atyidae</taxon>
        <taxon>Halocaridina</taxon>
    </lineage>
</organism>
<dbReference type="InterPro" id="IPR008979">
    <property type="entry name" value="Galactose-bd-like_sf"/>
</dbReference>
<proteinExistence type="predicted"/>
<name>A0AAN8ZUK0_HALRR</name>
<sequence>MNNGNTAPVASPVDIFWTPWASYSLLSETKCAMKASVALALSFTFNDSICNLFGTGQSPSSSKSRYFSRITYPSSADLEEVARIKQTYSTTEFDANHARRYGVDDDENTYYASIYNPTGKSWWIVDIGEMRTIYQIHILPRPHAPERFRNVELRIGNELITNGNLTSYTLIHFYEGPYAIAEGRFICTFFKGAEG</sequence>
<dbReference type="Proteomes" id="UP001381693">
    <property type="component" value="Unassembled WGS sequence"/>
</dbReference>
<comment type="caution">
    <text evidence="1">The sequence shown here is derived from an EMBL/GenBank/DDBJ whole genome shotgun (WGS) entry which is preliminary data.</text>
</comment>
<accession>A0AAN8ZUK0</accession>
<evidence type="ECO:0008006" key="3">
    <source>
        <dbReference type="Google" id="ProtNLM"/>
    </source>
</evidence>
<keyword evidence="2" id="KW-1185">Reference proteome</keyword>
<reference evidence="1 2" key="1">
    <citation type="submission" date="2023-11" db="EMBL/GenBank/DDBJ databases">
        <title>Halocaridina rubra genome assembly.</title>
        <authorList>
            <person name="Smith C."/>
        </authorList>
    </citation>
    <scope>NUCLEOTIDE SEQUENCE [LARGE SCALE GENOMIC DNA]</scope>
    <source>
        <strain evidence="1">EP-1</strain>
        <tissue evidence="1">Whole</tissue>
    </source>
</reference>
<evidence type="ECO:0000313" key="1">
    <source>
        <dbReference type="EMBL" id="KAK7054281.1"/>
    </source>
</evidence>
<evidence type="ECO:0000313" key="2">
    <source>
        <dbReference type="Proteomes" id="UP001381693"/>
    </source>
</evidence>
<dbReference type="AlphaFoldDB" id="A0AAN8ZUK0"/>